<dbReference type="AlphaFoldDB" id="A0A9P4KIF3"/>
<dbReference type="Proteomes" id="UP000800093">
    <property type="component" value="Unassembled WGS sequence"/>
</dbReference>
<keyword evidence="1" id="KW-1133">Transmembrane helix</keyword>
<evidence type="ECO:0008006" key="4">
    <source>
        <dbReference type="Google" id="ProtNLM"/>
    </source>
</evidence>
<dbReference type="GO" id="GO:0016491">
    <property type="term" value="F:oxidoreductase activity"/>
    <property type="evidence" value="ECO:0007669"/>
    <property type="project" value="InterPro"/>
</dbReference>
<keyword evidence="1" id="KW-0812">Transmembrane</keyword>
<sequence>MEFSNIIPNMGSWTVTGIAGFSLYILLCRTLRFRRRDKKHAEYPYKTREDLAKMTTQHAQEIIKYLYNLEFPLMVEKALQFALFKTYGIPTISRLLCETKQLSTPEHAPRRYADTVILIREFLGKPPSSTRANSAIARMNYLHSVYQRAGKISNDDMLYTLALFVLEVPRWVNKYEWRPLTEMEVCAFGTIWKDMAQCMHIDLSPLARGPDGWHDGLEFYSDIEAWANAYEEKALVPHPLNHQLAGETIAILLCDVPEFLKPLGTQVVVTLMDLRLRRAMVYDDPPALYPPLVDFLLYTRAFLLRHLTLPRPFSLRVDPLTDPDPVTGRFYQHYYQHEPWYVPRTASHLYGPLTLFRRLVGLPYPNGKKYKPEGYAMFEVGPQGMEKLGQDSCQKTYEELMEKGRGGCPFAV</sequence>
<organism evidence="2 3">
    <name type="scientific">Lojkania enalia</name>
    <dbReference type="NCBI Taxonomy" id="147567"/>
    <lineage>
        <taxon>Eukaryota</taxon>
        <taxon>Fungi</taxon>
        <taxon>Dikarya</taxon>
        <taxon>Ascomycota</taxon>
        <taxon>Pezizomycotina</taxon>
        <taxon>Dothideomycetes</taxon>
        <taxon>Pleosporomycetidae</taxon>
        <taxon>Pleosporales</taxon>
        <taxon>Pleosporales incertae sedis</taxon>
        <taxon>Lojkania</taxon>
    </lineage>
</organism>
<dbReference type="PANTHER" id="PTHR36124">
    <property type="match status" value="1"/>
</dbReference>
<keyword evidence="1" id="KW-0472">Membrane</keyword>
<protein>
    <recommendedName>
        <fullName evidence="4">ER-bound oxygenase mpaB/mpaB'/Rubber oxygenase catalytic domain-containing protein</fullName>
    </recommendedName>
</protein>
<evidence type="ECO:0000313" key="3">
    <source>
        <dbReference type="Proteomes" id="UP000800093"/>
    </source>
</evidence>
<feature type="transmembrane region" description="Helical" evidence="1">
    <location>
        <begin position="6"/>
        <end position="27"/>
    </location>
</feature>
<keyword evidence="3" id="KW-1185">Reference proteome</keyword>
<evidence type="ECO:0000313" key="2">
    <source>
        <dbReference type="EMBL" id="KAF2266944.1"/>
    </source>
</evidence>
<name>A0A9P4KIF3_9PLEO</name>
<dbReference type="PANTHER" id="PTHR36124:SF1">
    <property type="entry name" value="ER-BOUND OXYGENASE MPAB_MPAB'_RUBBER OXYGENASE CATALYTIC DOMAIN-CONTAINING PROTEIN"/>
    <property type="match status" value="1"/>
</dbReference>
<proteinExistence type="predicted"/>
<gene>
    <name evidence="2" type="ORF">CC78DRAFT_513155</name>
</gene>
<accession>A0A9P4KIF3</accession>
<comment type="caution">
    <text evidence="2">The sequence shown here is derived from an EMBL/GenBank/DDBJ whole genome shotgun (WGS) entry which is preliminary data.</text>
</comment>
<reference evidence="3" key="1">
    <citation type="journal article" date="2020" name="Stud. Mycol.">
        <title>101 Dothideomycetes genomes: A test case for predicting lifestyles and emergence of pathogens.</title>
        <authorList>
            <person name="Haridas S."/>
            <person name="Albert R."/>
            <person name="Binder M."/>
            <person name="Bloem J."/>
            <person name="LaButti K."/>
            <person name="Salamov A."/>
            <person name="Andreopoulos B."/>
            <person name="Baker S."/>
            <person name="Barry K."/>
            <person name="Bills G."/>
            <person name="Bluhm B."/>
            <person name="Cannon C."/>
            <person name="Castanera R."/>
            <person name="Culley D."/>
            <person name="Daum C."/>
            <person name="Ezra D."/>
            <person name="Gonzalez J."/>
            <person name="Henrissat B."/>
            <person name="Kuo A."/>
            <person name="Liang C."/>
            <person name="Lipzen A."/>
            <person name="Lutzoni F."/>
            <person name="Magnuson J."/>
            <person name="Mondo S."/>
            <person name="Nolan M."/>
            <person name="Ohm R."/>
            <person name="Pangilinan J."/>
            <person name="Park H.-J."/>
            <person name="Ramirez L."/>
            <person name="Alfaro M."/>
            <person name="Sun H."/>
            <person name="Tritt A."/>
            <person name="Yoshinaga Y."/>
            <person name="Zwiers L.-H."/>
            <person name="Turgeon B."/>
            <person name="Goodwin S."/>
            <person name="Spatafora J."/>
            <person name="Crous P."/>
            <person name="Grigoriev I."/>
        </authorList>
    </citation>
    <scope>NUCLEOTIDE SEQUENCE [LARGE SCALE GENOMIC DNA]</scope>
    <source>
        <strain evidence="3">CBS 304.66</strain>
    </source>
</reference>
<dbReference type="EMBL" id="ML986595">
    <property type="protein sequence ID" value="KAF2266944.1"/>
    <property type="molecule type" value="Genomic_DNA"/>
</dbReference>
<evidence type="ECO:0000256" key="1">
    <source>
        <dbReference type="SAM" id="Phobius"/>
    </source>
</evidence>
<dbReference type="InterPro" id="IPR046366">
    <property type="entry name" value="MPAB"/>
</dbReference>
<dbReference type="OrthoDB" id="545169at2759"/>